<reference evidence="10 11" key="1">
    <citation type="submission" date="2016-10" db="EMBL/GenBank/DDBJ databases">
        <authorList>
            <person name="de Groot N.N."/>
        </authorList>
    </citation>
    <scope>NUCLEOTIDE SEQUENCE [LARGE SCALE GENOMIC DNA]</scope>
    <source>
        <strain evidence="10 11">DSM 16077</strain>
    </source>
</reference>
<keyword evidence="5" id="KW-0964">Secreted</keyword>
<dbReference type="PROSITE" id="PS00588">
    <property type="entry name" value="FLAGELLA_BB_ROD"/>
    <property type="match status" value="1"/>
</dbReference>
<protein>
    <recommendedName>
        <fullName evidence="4">Flagellar hook-associated protein 1</fullName>
    </recommendedName>
</protein>
<dbReference type="InterPro" id="IPR001444">
    <property type="entry name" value="Flag_bb_rod_N"/>
</dbReference>
<dbReference type="SUPFAM" id="SSF64518">
    <property type="entry name" value="Phase 1 flagellin"/>
    <property type="match status" value="1"/>
</dbReference>
<dbReference type="PRINTS" id="PR01005">
    <property type="entry name" value="FLGHOOKAP1"/>
</dbReference>
<feature type="domain" description="Flagellar hook-associated protein FlgK helical" evidence="9">
    <location>
        <begin position="92"/>
        <end position="314"/>
    </location>
</feature>
<dbReference type="InterPro" id="IPR019776">
    <property type="entry name" value="Flagellar_basal_body_rod_CS"/>
</dbReference>
<dbReference type="STRING" id="144026.SAMN04488568_102167"/>
<gene>
    <name evidence="10" type="ORF">SAMN04488568_102167</name>
</gene>
<name>A0A1G9N0I0_9PROT</name>
<dbReference type="InterPro" id="IPR002371">
    <property type="entry name" value="FlgK"/>
</dbReference>
<evidence type="ECO:0000313" key="11">
    <source>
        <dbReference type="Proteomes" id="UP000199759"/>
    </source>
</evidence>
<dbReference type="InterPro" id="IPR053927">
    <property type="entry name" value="FlgK_helical"/>
</dbReference>
<comment type="subcellular location">
    <subcellularLocation>
        <location evidence="1">Bacterial flagellum basal body</location>
    </subcellularLocation>
    <subcellularLocation>
        <location evidence="2">Secreted</location>
    </subcellularLocation>
</comment>
<dbReference type="GO" id="GO:0044780">
    <property type="term" value="P:bacterial-type flagellum assembly"/>
    <property type="evidence" value="ECO:0007669"/>
    <property type="project" value="InterPro"/>
</dbReference>
<dbReference type="Pfam" id="PF06429">
    <property type="entry name" value="Flg_bbr_C"/>
    <property type="match status" value="1"/>
</dbReference>
<dbReference type="Proteomes" id="UP000199759">
    <property type="component" value="Unassembled WGS sequence"/>
</dbReference>
<evidence type="ECO:0000313" key="10">
    <source>
        <dbReference type="EMBL" id="SDL79751.1"/>
    </source>
</evidence>
<keyword evidence="10" id="KW-0969">Cilium</keyword>
<keyword evidence="10" id="KW-0282">Flagellum</keyword>
<evidence type="ECO:0000259" key="7">
    <source>
        <dbReference type="Pfam" id="PF00460"/>
    </source>
</evidence>
<evidence type="ECO:0000256" key="5">
    <source>
        <dbReference type="ARBA" id="ARBA00022525"/>
    </source>
</evidence>
<organism evidence="10 11">
    <name type="scientific">Maricaulis salignorans</name>
    <dbReference type="NCBI Taxonomy" id="144026"/>
    <lineage>
        <taxon>Bacteria</taxon>
        <taxon>Pseudomonadati</taxon>
        <taxon>Pseudomonadota</taxon>
        <taxon>Alphaproteobacteria</taxon>
        <taxon>Maricaulales</taxon>
        <taxon>Maricaulaceae</taxon>
        <taxon>Maricaulis</taxon>
    </lineage>
</organism>
<dbReference type="AlphaFoldDB" id="A0A1G9N0I0"/>
<dbReference type="OrthoDB" id="7181295at2"/>
<evidence type="ECO:0000256" key="6">
    <source>
        <dbReference type="ARBA" id="ARBA00023143"/>
    </source>
</evidence>
<dbReference type="EMBL" id="FNHG01000002">
    <property type="protein sequence ID" value="SDL79751.1"/>
    <property type="molecule type" value="Genomic_DNA"/>
</dbReference>
<dbReference type="NCBIfam" id="TIGR02492">
    <property type="entry name" value="flgK_ends"/>
    <property type="match status" value="1"/>
</dbReference>
<dbReference type="PANTHER" id="PTHR30033">
    <property type="entry name" value="FLAGELLAR HOOK-ASSOCIATED PROTEIN 1"/>
    <property type="match status" value="1"/>
</dbReference>
<evidence type="ECO:0000259" key="8">
    <source>
        <dbReference type="Pfam" id="PF06429"/>
    </source>
</evidence>
<dbReference type="GO" id="GO:0005198">
    <property type="term" value="F:structural molecule activity"/>
    <property type="evidence" value="ECO:0007669"/>
    <property type="project" value="InterPro"/>
</dbReference>
<sequence length="713" mass="72586">MSLNGIIGSALSGLSASQAGLNSAANNVANVNTPGYARTEAVLQALNVGGVAMGVQVAGISRIADVYLQAASIRAISAGEAARVQADGLDKVQSQFGKLDDEGSMFARLSRAFSSLSQASVDPSQSVARLSAAADLQAFFDETNRLSLMIGDQRKDADAQIQAAVQRTNEILSELSGLNASAQSVSVAGGDTSGIANRQSELLDELSGYVDIRTETKAGGRLVIRTGDGVALVETGVTQLEYTPTGSGAYGVSYGQILVQPPNGAEARELSGHIQSGKLFGLLDLRDRILPEIADELAELTAGAADALNLAHNNSASYPAPQSLTGRNTGLVAADLHSFTGATTLAVTAASGTLVKRVDIDFDAGTLSVDGGAAVAIGTTVGSLTTAINTALGGDGSATFANGVLTLAASTAGNGVATLEDATTPSDRAGRGFSHFFGLNDLVSSSRPGFFETGLSAADAHQFTTGTSLSFQITTPDGRPSGTIDIPMVTGQTVGDAVTALNNTTTGLGRYATFTLDSDGKLSSVPKTGYDGFDLNLTGDDTSRSGTGVSFSQLFGIGLAATAGRSEVFSVNNAIRSDSSKLALGQLNLDAATVAGDLVLTSGDARGGQLLQSAMTSTRSFDAAGSINAANSSLQDYAARLAGSVGSRAARAESEAASADVLRTTAQTKRSNVEGVSLDEELAAMTLYQQSYNASARMLQAAKEMTDTLMSIV</sequence>
<evidence type="ECO:0000256" key="2">
    <source>
        <dbReference type="ARBA" id="ARBA00004613"/>
    </source>
</evidence>
<dbReference type="GO" id="GO:0005576">
    <property type="term" value="C:extracellular region"/>
    <property type="evidence" value="ECO:0007669"/>
    <property type="project" value="UniProtKB-SubCell"/>
</dbReference>
<feature type="domain" description="Flagellar basal-body/hook protein C-terminal" evidence="8">
    <location>
        <begin position="675"/>
        <end position="711"/>
    </location>
</feature>
<dbReference type="Pfam" id="PF00460">
    <property type="entry name" value="Flg_bb_rod"/>
    <property type="match status" value="1"/>
</dbReference>
<dbReference type="Pfam" id="PF22638">
    <property type="entry name" value="FlgK_D1"/>
    <property type="match status" value="1"/>
</dbReference>
<feature type="domain" description="Flagellar basal body rod protein N-terminal" evidence="7">
    <location>
        <begin position="9"/>
        <end position="36"/>
    </location>
</feature>
<evidence type="ECO:0000256" key="4">
    <source>
        <dbReference type="ARBA" id="ARBA00016244"/>
    </source>
</evidence>
<comment type="similarity">
    <text evidence="3">Belongs to the flagella basal body rod proteins family.</text>
</comment>
<dbReference type="GO" id="GO:0009425">
    <property type="term" value="C:bacterial-type flagellum basal body"/>
    <property type="evidence" value="ECO:0007669"/>
    <property type="project" value="UniProtKB-SubCell"/>
</dbReference>
<keyword evidence="11" id="KW-1185">Reference proteome</keyword>
<dbReference type="GO" id="GO:0009424">
    <property type="term" value="C:bacterial-type flagellum hook"/>
    <property type="evidence" value="ECO:0007669"/>
    <property type="project" value="InterPro"/>
</dbReference>
<evidence type="ECO:0000259" key="9">
    <source>
        <dbReference type="Pfam" id="PF22638"/>
    </source>
</evidence>
<proteinExistence type="inferred from homology"/>
<dbReference type="RefSeq" id="WP_091766315.1">
    <property type="nucleotide sequence ID" value="NZ_FNHG01000002.1"/>
</dbReference>
<dbReference type="InterPro" id="IPR010930">
    <property type="entry name" value="Flg_bb/hook_C_dom"/>
</dbReference>
<keyword evidence="10" id="KW-0966">Cell projection</keyword>
<accession>A0A1G9N0I0</accession>
<evidence type="ECO:0000256" key="3">
    <source>
        <dbReference type="ARBA" id="ARBA00009677"/>
    </source>
</evidence>
<evidence type="ECO:0000256" key="1">
    <source>
        <dbReference type="ARBA" id="ARBA00004117"/>
    </source>
</evidence>
<keyword evidence="6" id="KW-0975">Bacterial flagellum</keyword>
<dbReference type="PANTHER" id="PTHR30033:SF2">
    <property type="entry name" value="FLAGELLAR HOOK PROTEIN"/>
    <property type="match status" value="1"/>
</dbReference>